<accession>A0A378YJS5</accession>
<dbReference type="SUPFAM" id="SSF50022">
    <property type="entry name" value="ISP domain"/>
    <property type="match status" value="1"/>
</dbReference>
<dbReference type="GO" id="GO:0051537">
    <property type="term" value="F:2 iron, 2 sulfur cluster binding"/>
    <property type="evidence" value="ECO:0007669"/>
    <property type="project" value="UniProtKB-KW"/>
</dbReference>
<gene>
    <name evidence="7" type="ORF">NCTC13160_01943</name>
    <name evidence="8" type="ORF">PPN31119_01703</name>
</gene>
<dbReference type="PROSITE" id="PS51296">
    <property type="entry name" value="RIESKE"/>
    <property type="match status" value="1"/>
</dbReference>
<evidence type="ECO:0000256" key="4">
    <source>
        <dbReference type="ARBA" id="ARBA00023014"/>
    </source>
</evidence>
<keyword evidence="4" id="KW-0411">Iron-sulfur</keyword>
<evidence type="ECO:0000259" key="6">
    <source>
        <dbReference type="PROSITE" id="PS51296"/>
    </source>
</evidence>
<keyword evidence="2" id="KW-0479">Metal-binding</keyword>
<dbReference type="Gene3D" id="2.102.10.10">
    <property type="entry name" value="Rieske [2Fe-2S] iron-sulphur domain"/>
    <property type="match status" value="1"/>
</dbReference>
<name>A0A378YJS5_9BURK</name>
<dbReference type="InterPro" id="IPR017941">
    <property type="entry name" value="Rieske_2Fe-2S"/>
</dbReference>
<evidence type="ECO:0000313" key="7">
    <source>
        <dbReference type="EMBL" id="SUA77426.1"/>
    </source>
</evidence>
<dbReference type="EMBL" id="UGSG01000001">
    <property type="protein sequence ID" value="SUA77426.1"/>
    <property type="molecule type" value="Genomic_DNA"/>
</dbReference>
<keyword evidence="1" id="KW-0001">2Fe-2S</keyword>
<organism evidence="7 9">
    <name type="scientific">Pandoraea pnomenusa</name>
    <dbReference type="NCBI Taxonomy" id="93220"/>
    <lineage>
        <taxon>Bacteria</taxon>
        <taxon>Pseudomonadati</taxon>
        <taxon>Pseudomonadota</taxon>
        <taxon>Betaproteobacteria</taxon>
        <taxon>Burkholderiales</taxon>
        <taxon>Burkholderiaceae</taxon>
        <taxon>Pandoraea</taxon>
    </lineage>
</organism>
<evidence type="ECO:0000256" key="2">
    <source>
        <dbReference type="ARBA" id="ARBA00022723"/>
    </source>
</evidence>
<dbReference type="GO" id="GO:0046872">
    <property type="term" value="F:metal ion binding"/>
    <property type="evidence" value="ECO:0007669"/>
    <property type="project" value="UniProtKB-KW"/>
</dbReference>
<keyword evidence="10" id="KW-1185">Reference proteome</keyword>
<keyword evidence="3" id="KW-0408">Iron</keyword>
<dbReference type="Proteomes" id="UP000361468">
    <property type="component" value="Unassembled WGS sequence"/>
</dbReference>
<dbReference type="InterPro" id="IPR036922">
    <property type="entry name" value="Rieske_2Fe-2S_sf"/>
</dbReference>
<feature type="domain" description="Rieske" evidence="6">
    <location>
        <begin position="10"/>
        <end position="115"/>
    </location>
</feature>
<evidence type="ECO:0000313" key="8">
    <source>
        <dbReference type="EMBL" id="VVE64902.1"/>
    </source>
</evidence>
<evidence type="ECO:0000256" key="5">
    <source>
        <dbReference type="SAM" id="MobiDB-lite"/>
    </source>
</evidence>
<dbReference type="PANTHER" id="PTHR40261:SF1">
    <property type="entry name" value="RIESKE DOMAIN-CONTAINING PROTEIN"/>
    <property type="match status" value="1"/>
</dbReference>
<evidence type="ECO:0000313" key="9">
    <source>
        <dbReference type="Proteomes" id="UP000254573"/>
    </source>
</evidence>
<feature type="region of interest" description="Disordered" evidence="5">
    <location>
        <begin position="111"/>
        <end position="140"/>
    </location>
</feature>
<dbReference type="PANTHER" id="PTHR40261">
    <property type="match status" value="1"/>
</dbReference>
<dbReference type="Proteomes" id="UP000254573">
    <property type="component" value="Unassembled WGS sequence"/>
</dbReference>
<evidence type="ECO:0000256" key="3">
    <source>
        <dbReference type="ARBA" id="ARBA00023004"/>
    </source>
</evidence>
<evidence type="ECO:0000313" key="10">
    <source>
        <dbReference type="Proteomes" id="UP000361468"/>
    </source>
</evidence>
<dbReference type="AlphaFoldDB" id="A0A378YJS5"/>
<dbReference type="EMBL" id="CABPSO010000004">
    <property type="protein sequence ID" value="VVE64902.1"/>
    <property type="molecule type" value="Genomic_DNA"/>
</dbReference>
<proteinExistence type="predicted"/>
<dbReference type="RefSeq" id="WP_023594404.1">
    <property type="nucleotide sequence ID" value="NZ_JBLTIJ010000018.1"/>
</dbReference>
<protein>
    <submittedName>
        <fullName evidence="8">Rieske (2Fe-2S) protein</fullName>
    </submittedName>
    <submittedName>
        <fullName evidence="7">Rieske [2Fe-2S] domain</fullName>
    </submittedName>
</protein>
<dbReference type="CDD" id="cd03467">
    <property type="entry name" value="Rieske"/>
    <property type="match status" value="1"/>
</dbReference>
<sequence length="166" mass="17382">MTDLPPPAGPLPICRGDALEDGGRGVRFEVCVAGRRTPAFVIRYEGRVYGYLNQCAHVPMELDWSEGQFFETSGLYLMCATHGAVYEPDTGHCVGGPCQGGALHPVRVEERRADAECPSGANSAPTAPDTSGASDASTAAGVAAPSGTTVVWWPDAYIEAPDTALN</sequence>
<reference evidence="7 9" key="1">
    <citation type="submission" date="2018-06" db="EMBL/GenBank/DDBJ databases">
        <authorList>
            <consortium name="Pathogen Informatics"/>
            <person name="Doyle S."/>
        </authorList>
    </citation>
    <scope>NUCLEOTIDE SEQUENCE [LARGE SCALE GENOMIC DNA]</scope>
    <source>
        <strain evidence="7 9">NCTC13160</strain>
    </source>
</reference>
<reference evidence="8 10" key="2">
    <citation type="submission" date="2019-08" db="EMBL/GenBank/DDBJ databases">
        <authorList>
            <person name="Peeters C."/>
        </authorList>
    </citation>
    <scope>NUCLEOTIDE SEQUENCE [LARGE SCALE GENOMIC DNA]</scope>
    <source>
        <strain evidence="8 10">LMG 31119</strain>
    </source>
</reference>
<feature type="compositionally biased region" description="Low complexity" evidence="5">
    <location>
        <begin position="126"/>
        <end position="140"/>
    </location>
</feature>
<evidence type="ECO:0000256" key="1">
    <source>
        <dbReference type="ARBA" id="ARBA00022714"/>
    </source>
</evidence>
<dbReference type="Pfam" id="PF00355">
    <property type="entry name" value="Rieske"/>
    <property type="match status" value="1"/>
</dbReference>